<dbReference type="GO" id="GO:0012505">
    <property type="term" value="C:endomembrane system"/>
    <property type="evidence" value="ECO:0007669"/>
    <property type="project" value="UniProtKB-SubCell"/>
</dbReference>
<feature type="transmembrane region" description="Helical" evidence="8">
    <location>
        <begin position="461"/>
        <end position="489"/>
    </location>
</feature>
<feature type="transmembrane region" description="Helical" evidence="8">
    <location>
        <begin position="89"/>
        <end position="111"/>
    </location>
</feature>
<evidence type="ECO:0008006" key="11">
    <source>
        <dbReference type="Google" id="ProtNLM"/>
    </source>
</evidence>
<dbReference type="AlphaFoldDB" id="A0ABD3NV78"/>
<feature type="transmembrane region" description="Helical" evidence="8">
    <location>
        <begin position="405"/>
        <end position="426"/>
    </location>
</feature>
<accession>A0ABD3NV78</accession>
<dbReference type="InterPro" id="IPR006043">
    <property type="entry name" value="NCS2"/>
</dbReference>
<evidence type="ECO:0000313" key="9">
    <source>
        <dbReference type="EMBL" id="KAL3779567.1"/>
    </source>
</evidence>
<proteinExistence type="inferred from homology"/>
<feature type="transmembrane region" description="Helical" evidence="8">
    <location>
        <begin position="248"/>
        <end position="266"/>
    </location>
</feature>
<comment type="similarity">
    <text evidence="2">Belongs to the nucleobase:cation symporter-2 (NCS2) (TC 2.A.40) family. Azg-like subfamily.</text>
</comment>
<reference evidence="9 10" key="1">
    <citation type="submission" date="2024-10" db="EMBL/GenBank/DDBJ databases">
        <title>Updated reference genomes for cyclostephanoid diatoms.</title>
        <authorList>
            <person name="Roberts W.R."/>
            <person name="Alverson A.J."/>
        </authorList>
    </citation>
    <scope>NUCLEOTIDE SEQUENCE [LARGE SCALE GENOMIC DNA]</scope>
    <source>
        <strain evidence="9 10">AJA276-08</strain>
    </source>
</reference>
<organism evidence="9 10">
    <name type="scientific">Stephanodiscus triporus</name>
    <dbReference type="NCBI Taxonomy" id="2934178"/>
    <lineage>
        <taxon>Eukaryota</taxon>
        <taxon>Sar</taxon>
        <taxon>Stramenopiles</taxon>
        <taxon>Ochrophyta</taxon>
        <taxon>Bacillariophyta</taxon>
        <taxon>Coscinodiscophyceae</taxon>
        <taxon>Thalassiosirophycidae</taxon>
        <taxon>Stephanodiscales</taxon>
        <taxon>Stephanodiscaceae</taxon>
        <taxon>Stephanodiscus</taxon>
    </lineage>
</organism>
<evidence type="ECO:0000256" key="8">
    <source>
        <dbReference type="SAM" id="Phobius"/>
    </source>
</evidence>
<evidence type="ECO:0000256" key="7">
    <source>
        <dbReference type="SAM" id="MobiDB-lite"/>
    </source>
</evidence>
<feature type="transmembrane region" description="Helical" evidence="8">
    <location>
        <begin position="132"/>
        <end position="154"/>
    </location>
</feature>
<sequence>MAGIISKINNSVQTSFVGRFFQMEERGTNFFIELNGACSTFLSMAYILAVNPRILSDSGGPCVPPDGNIFAPDYSQCIEVVKREYITSTAIGCMFGCFCMGLLANLPIALAPGMGMNAYFTYSVVGFRGTGAISYEAAVTAVMIEGAIFLFLALTGIRYAVIKLIPEPVKTATPAGIGAFLAHIGLQTAEGLGVVVSDIATAVTLGGCPEDKRTRLVAFTDACQADTTMCVVSDSYTCDDLGGVMSSATTWVGILGLIIMSIMIAYKHRAAFVVGIGFVTCISWFRGTAITYFPYTPAGDDRFDYFKQVVSIEPLDKILVPFTSDLGPVGGALITFLYVDFLDTTGTLFALASSMGYVDEKGDFPRSKMAFAADALATMFGSLFGLSPVTCYIESGTGVEAGSRTGLTAIFCGIFFMLSLFFAPILASIPPWASGGALIIVGSLMARCLKDIKWHNPTHALTAFLTVIVMPLTYSIAYGLTAGILTYFVSESTFFLLSYVGIAKPDYGDEPPPEPVYVSGKSEVEDETARPEEPIANSSEGVDTETMEKKDEEA</sequence>
<evidence type="ECO:0000256" key="6">
    <source>
        <dbReference type="ARBA" id="ARBA00023136"/>
    </source>
</evidence>
<evidence type="ECO:0000256" key="5">
    <source>
        <dbReference type="ARBA" id="ARBA00022989"/>
    </source>
</evidence>
<dbReference type="InterPro" id="IPR045018">
    <property type="entry name" value="Azg-like"/>
</dbReference>
<dbReference type="Proteomes" id="UP001530315">
    <property type="component" value="Unassembled WGS sequence"/>
</dbReference>
<feature type="transmembrane region" description="Helical" evidence="8">
    <location>
        <begin position="273"/>
        <end position="295"/>
    </location>
</feature>
<keyword evidence="10" id="KW-1185">Reference proteome</keyword>
<gene>
    <name evidence="9" type="ORF">ACHAW5_000977</name>
</gene>
<evidence type="ECO:0000256" key="1">
    <source>
        <dbReference type="ARBA" id="ARBA00004127"/>
    </source>
</evidence>
<evidence type="ECO:0000256" key="3">
    <source>
        <dbReference type="ARBA" id="ARBA00022448"/>
    </source>
</evidence>
<evidence type="ECO:0000313" key="10">
    <source>
        <dbReference type="Proteomes" id="UP001530315"/>
    </source>
</evidence>
<keyword evidence="5 8" id="KW-1133">Transmembrane helix</keyword>
<dbReference type="PANTHER" id="PTHR43337:SF1">
    <property type="entry name" value="XANTHINE_URACIL PERMEASE C887.17-RELATED"/>
    <property type="match status" value="1"/>
</dbReference>
<evidence type="ECO:0000256" key="2">
    <source>
        <dbReference type="ARBA" id="ARBA00005697"/>
    </source>
</evidence>
<comment type="caution">
    <text evidence="9">The sequence shown here is derived from an EMBL/GenBank/DDBJ whole genome shotgun (WGS) entry which is preliminary data.</text>
</comment>
<comment type="subcellular location">
    <subcellularLocation>
        <location evidence="1">Endomembrane system</location>
        <topology evidence="1">Multi-pass membrane protein</topology>
    </subcellularLocation>
</comment>
<dbReference type="Pfam" id="PF00860">
    <property type="entry name" value="Xan_ur_permease"/>
    <property type="match status" value="2"/>
</dbReference>
<feature type="transmembrane region" description="Helical" evidence="8">
    <location>
        <begin position="369"/>
        <end position="393"/>
    </location>
</feature>
<name>A0ABD3NV78_9STRA</name>
<keyword evidence="4 8" id="KW-0812">Transmembrane</keyword>
<dbReference type="EMBL" id="JALLAZ020001156">
    <property type="protein sequence ID" value="KAL3779567.1"/>
    <property type="molecule type" value="Genomic_DNA"/>
</dbReference>
<protein>
    <recommendedName>
        <fullName evidence="11">Xanthine/uracil permease</fullName>
    </recommendedName>
</protein>
<dbReference type="GO" id="GO:1904823">
    <property type="term" value="P:purine nucleobase transmembrane transport"/>
    <property type="evidence" value="ECO:0007669"/>
    <property type="project" value="UniProtKB-ARBA"/>
</dbReference>
<dbReference type="PANTHER" id="PTHR43337">
    <property type="entry name" value="XANTHINE/URACIL PERMEASE C887.17-RELATED"/>
    <property type="match status" value="1"/>
</dbReference>
<keyword evidence="6 8" id="KW-0472">Membrane</keyword>
<feature type="region of interest" description="Disordered" evidence="7">
    <location>
        <begin position="506"/>
        <end position="554"/>
    </location>
</feature>
<keyword evidence="3" id="KW-0813">Transport</keyword>
<evidence type="ECO:0000256" key="4">
    <source>
        <dbReference type="ARBA" id="ARBA00022692"/>
    </source>
</evidence>